<dbReference type="Proteomes" id="UP001303587">
    <property type="component" value="Chromosome"/>
</dbReference>
<evidence type="ECO:0000313" key="1">
    <source>
        <dbReference type="EMBL" id="WNY25548.1"/>
    </source>
</evidence>
<reference evidence="1 2" key="1">
    <citation type="submission" date="2023-07" db="EMBL/GenBank/DDBJ databases">
        <title>Closed genoem sequence of Methanosarcinaceae archaeon Ac7.</title>
        <authorList>
            <person name="Poehlein A."/>
            <person name="Protasov E."/>
            <person name="Platt K."/>
            <person name="Reeh H."/>
            <person name="Daniel R."/>
            <person name="Brune A."/>
        </authorList>
    </citation>
    <scope>NUCLEOTIDE SEQUENCE [LARGE SCALE GENOMIC DNA]</scope>
    <source>
        <strain evidence="1 2">Ac7</strain>
    </source>
</reference>
<gene>
    <name evidence="1" type="ORF">MsAc7_11000</name>
</gene>
<dbReference type="AlphaFoldDB" id="A0AA96V5Q2"/>
<name>A0AA96V5Q2_9EURY</name>
<dbReference type="EMBL" id="CP131060">
    <property type="protein sequence ID" value="WNY25548.1"/>
    <property type="molecule type" value="Genomic_DNA"/>
</dbReference>
<evidence type="ECO:0008006" key="3">
    <source>
        <dbReference type="Google" id="ProtNLM"/>
    </source>
</evidence>
<protein>
    <recommendedName>
        <fullName evidence="3">DUF5640 domain-containing protein</fullName>
    </recommendedName>
</protein>
<proteinExistence type="predicted"/>
<sequence length="84" mass="9226">MGDKIVGTWDGNKTKAVATFSSDKTFTISYYGATMNGTWAKGDGQYLLYVNNTEIGNAVFVDKDLRITLGSGLFSLTDDFVKRK</sequence>
<accession>A0AA96V5Q2</accession>
<evidence type="ECO:0000313" key="2">
    <source>
        <dbReference type="Proteomes" id="UP001303587"/>
    </source>
</evidence>
<keyword evidence="2" id="KW-1185">Reference proteome</keyword>
<organism evidence="1 2">
    <name type="scientific">Methanolapillus millepedarum</name>
    <dbReference type="NCBI Taxonomy" id="3028296"/>
    <lineage>
        <taxon>Archaea</taxon>
        <taxon>Methanobacteriati</taxon>
        <taxon>Methanobacteriota</taxon>
        <taxon>Stenosarchaea group</taxon>
        <taxon>Methanomicrobia</taxon>
        <taxon>Methanosarcinales</taxon>
        <taxon>Methanosarcinaceae</taxon>
        <taxon>Methanolapillus</taxon>
    </lineage>
</organism>